<protein>
    <submittedName>
        <fullName evidence="1">Uncharacterized protein</fullName>
    </submittedName>
</protein>
<evidence type="ECO:0000313" key="1">
    <source>
        <dbReference type="EMBL" id="CRI42294.1"/>
    </source>
</evidence>
<sequence length="56" mass="6351">MGRIYSFSPGTYPNWQVTLMGKLDGCFRLRDEKVTRVISINPSGFTLADEKIVRVS</sequence>
<organism evidence="1">
    <name type="scientific">Chlamydia pneumoniae</name>
    <name type="common">Chlamydophila pneumoniae</name>
    <dbReference type="NCBI Taxonomy" id="83558"/>
    <lineage>
        <taxon>Bacteria</taxon>
        <taxon>Pseudomonadati</taxon>
        <taxon>Chlamydiota</taxon>
        <taxon>Chlamydiia</taxon>
        <taxon>Chlamydiales</taxon>
        <taxon>Chlamydiaceae</taxon>
        <taxon>Chlamydia/Chlamydophila group</taxon>
        <taxon>Chlamydia</taxon>
    </lineage>
</organism>
<proteinExistence type="predicted"/>
<dbReference type="AlphaFoldDB" id="A0A0F7WVD8"/>
<dbReference type="EMBL" id="LN847029">
    <property type="protein sequence ID" value="CRI42294.1"/>
    <property type="molecule type" value="Genomic_DNA"/>
</dbReference>
<gene>
    <name evidence="1" type="ORF">BN1224_DC9_AV_00010</name>
</gene>
<accession>A0A0F7WVD8</accession>
<name>A0A0F7WVD8_CHLPN</name>
<feature type="non-terminal residue" evidence="1">
    <location>
        <position position="56"/>
    </location>
</feature>
<reference evidence="1" key="1">
    <citation type="submission" date="2015-05" db="EMBL/GenBank/DDBJ databases">
        <authorList>
            <person name="Rattei Thomas"/>
        </authorList>
    </citation>
    <scope>NUCLEOTIDE SEQUENCE</scope>
    <source>
        <strain evidence="1">DC9</strain>
    </source>
</reference>